<sequence length="251" mass="28218">MDDALNLLEGGPLVDVQTDGGKLRGVLQTIIKDQQQLAQRQEKLGQHLASLEKEMQLLYTRQRSVEKTIESVEGNSKQQLHMHVDDMNQRHEALRNDLKRAFQMSEEAARMAGDLKRVAQLLERELVPQQQLHDRAIASLASEVTQRHQELFSTVDKIRLDLMNGGRQMQSTSGISAASIGEADWGKLCLMLDDLSGRTDRNFRSVEESALAVDAELARHRSDISSIRTELHTLKDELNQLISVSTRGTSL</sequence>
<dbReference type="EMBL" id="HE573026">
    <property type="protein sequence ID" value="CCC52439.1"/>
    <property type="molecule type" value="Genomic_DNA"/>
</dbReference>
<gene>
    <name evidence="2" type="ORF">TVY486_1014820</name>
</gene>
<protein>
    <submittedName>
        <fullName evidence="2">Uncharacterized protein</fullName>
    </submittedName>
</protein>
<feature type="coiled-coil region" evidence="1">
    <location>
        <begin position="34"/>
        <end position="104"/>
    </location>
</feature>
<evidence type="ECO:0000256" key="1">
    <source>
        <dbReference type="SAM" id="Coils"/>
    </source>
</evidence>
<reference evidence="2" key="1">
    <citation type="journal article" date="2012" name="Proc. Natl. Acad. Sci. U.S.A.">
        <title>Antigenic diversity is generated by distinct evolutionary mechanisms in African trypanosome species.</title>
        <authorList>
            <person name="Jackson A.P."/>
            <person name="Berry A."/>
            <person name="Aslett M."/>
            <person name="Allison H.C."/>
            <person name="Burton P."/>
            <person name="Vavrova-Anderson J."/>
            <person name="Brown R."/>
            <person name="Browne H."/>
            <person name="Corton N."/>
            <person name="Hauser H."/>
            <person name="Gamble J."/>
            <person name="Gilderthorp R."/>
            <person name="Marcello L."/>
            <person name="McQuillan J."/>
            <person name="Otto T.D."/>
            <person name="Quail M.A."/>
            <person name="Sanders M.J."/>
            <person name="van Tonder A."/>
            <person name="Ginger M.L."/>
            <person name="Field M.C."/>
            <person name="Barry J.D."/>
            <person name="Hertz-Fowler C."/>
            <person name="Berriman M."/>
        </authorList>
    </citation>
    <scope>NUCLEOTIDE SEQUENCE</scope>
    <source>
        <strain evidence="2">Y486</strain>
    </source>
</reference>
<accession>G0U4S4</accession>
<evidence type="ECO:0000313" key="2">
    <source>
        <dbReference type="EMBL" id="CCC52439.1"/>
    </source>
</evidence>
<dbReference type="VEuPathDB" id="TriTrypDB:TvY486_1014820"/>
<organism evidence="2">
    <name type="scientific">Trypanosoma vivax (strain Y486)</name>
    <dbReference type="NCBI Taxonomy" id="1055687"/>
    <lineage>
        <taxon>Eukaryota</taxon>
        <taxon>Discoba</taxon>
        <taxon>Euglenozoa</taxon>
        <taxon>Kinetoplastea</taxon>
        <taxon>Metakinetoplastina</taxon>
        <taxon>Trypanosomatida</taxon>
        <taxon>Trypanosomatidae</taxon>
        <taxon>Trypanosoma</taxon>
        <taxon>Duttonella</taxon>
    </lineage>
</organism>
<dbReference type="OMA" id="HHMLLDA"/>
<keyword evidence="1" id="KW-0175">Coiled coil</keyword>
<name>G0U4S4_TRYVY</name>
<dbReference type="AlphaFoldDB" id="G0U4S4"/>
<proteinExistence type="predicted"/>